<dbReference type="EMBL" id="CP000013">
    <property type="protein sequence ID" value="AAU07672.1"/>
    <property type="molecule type" value="Genomic_DNA"/>
</dbReference>
<feature type="transmembrane region" description="Helical" evidence="1">
    <location>
        <begin position="12"/>
        <end position="31"/>
    </location>
</feature>
<sequence length="40" mass="4610">MIDGDNISPDKILKINIGSINIFLFISFYFIRINTFGIVF</sequence>
<keyword evidence="1" id="KW-0472">Membrane</keyword>
<name>A0A7I6GX31_BORGP</name>
<keyword evidence="1" id="KW-1133">Transmembrane helix</keyword>
<dbReference type="KEGG" id="bga:BG0850"/>
<protein>
    <submittedName>
        <fullName evidence="2">Uncharacterized protein</fullName>
    </submittedName>
</protein>
<evidence type="ECO:0000313" key="2">
    <source>
        <dbReference type="EMBL" id="AAU07672.1"/>
    </source>
</evidence>
<dbReference type="AlphaFoldDB" id="A0A7I6GX31"/>
<accession>A0A7I6GX31</accession>
<dbReference type="Proteomes" id="UP000002276">
    <property type="component" value="Chromosome"/>
</dbReference>
<evidence type="ECO:0000313" key="3">
    <source>
        <dbReference type="Proteomes" id="UP000002276"/>
    </source>
</evidence>
<evidence type="ECO:0000256" key="1">
    <source>
        <dbReference type="SAM" id="Phobius"/>
    </source>
</evidence>
<organism evidence="2 3">
    <name type="scientific">Borrelia garinii subsp. bavariensis (strain ATCC BAA-2496 / DSM 23469 / PBi)</name>
    <name type="common">Borreliella bavariensis</name>
    <dbReference type="NCBI Taxonomy" id="290434"/>
    <lineage>
        <taxon>Bacteria</taxon>
        <taxon>Pseudomonadati</taxon>
        <taxon>Spirochaetota</taxon>
        <taxon>Spirochaetia</taxon>
        <taxon>Spirochaetales</taxon>
        <taxon>Borreliaceae</taxon>
        <taxon>Borreliella</taxon>
    </lineage>
</organism>
<proteinExistence type="predicted"/>
<keyword evidence="1" id="KW-0812">Transmembrane</keyword>
<reference evidence="2 3" key="1">
    <citation type="journal article" date="2004" name="Nucleic Acids Res.">
        <title>Comparative analysis of the Borrelia garinii genome.</title>
        <authorList>
            <person name="Glockner G."/>
            <person name="Lehmann R."/>
            <person name="Romualdi A."/>
            <person name="Pradella S."/>
            <person name="Schulte-Spechtel U."/>
            <person name="Schilhabel M."/>
            <person name="Wilske B."/>
            <person name="Suhnel J."/>
            <person name="Platzer M."/>
        </authorList>
    </citation>
    <scope>NUCLEOTIDE SEQUENCE [LARGE SCALE GENOMIC DNA]</scope>
    <source>
        <strain evidence="3">ATCC BAA-2496 / DSM 23469 / PBi</strain>
    </source>
</reference>
<gene>
    <name evidence="2" type="ordered locus">BG0850</name>
</gene>